<dbReference type="Proteomes" id="UP000256485">
    <property type="component" value="Unassembled WGS sequence"/>
</dbReference>
<dbReference type="RefSeq" id="WP_245941348.1">
    <property type="nucleotide sequence ID" value="NZ_QTUC01000001.1"/>
</dbReference>
<organism evidence="2 3">
    <name type="scientific">Thermasporomyces composti</name>
    <dbReference type="NCBI Taxonomy" id="696763"/>
    <lineage>
        <taxon>Bacteria</taxon>
        <taxon>Bacillati</taxon>
        <taxon>Actinomycetota</taxon>
        <taxon>Actinomycetes</taxon>
        <taxon>Propionibacteriales</taxon>
        <taxon>Nocardioidaceae</taxon>
        <taxon>Thermasporomyces</taxon>
    </lineage>
</organism>
<gene>
    <name evidence="2" type="ORF">DFJ64_0260</name>
</gene>
<accession>A0A3D9V9R3</accession>
<evidence type="ECO:0008006" key="4">
    <source>
        <dbReference type="Google" id="ProtNLM"/>
    </source>
</evidence>
<evidence type="ECO:0000313" key="2">
    <source>
        <dbReference type="EMBL" id="REF34894.1"/>
    </source>
</evidence>
<keyword evidence="3" id="KW-1185">Reference proteome</keyword>
<dbReference type="AlphaFoldDB" id="A0A3D9V9R3"/>
<evidence type="ECO:0000313" key="3">
    <source>
        <dbReference type="Proteomes" id="UP000256485"/>
    </source>
</evidence>
<comment type="caution">
    <text evidence="2">The sequence shown here is derived from an EMBL/GenBank/DDBJ whole genome shotgun (WGS) entry which is preliminary data.</text>
</comment>
<sequence length="237" mass="24994">MIIGGVAAFVLLGVVGYVAASSGDDEDTTSASEPAPAASTRAPASPEPTTSPSSRPEPAPSTTPAEPTRPDDLQAGPHLMYSLLSSPWRLDPAATNALNAVVAQTTVTEPNYRDGHDWLALAAVGPASPELYDRNDLAASAQEIATWFADNNFVGAEITSETRSRTPFEVDGRKAYLLEQHLSYHIEGLRSTGETVYVAVVDLGNGQGGMFIGSVPDTHPQLVKDVQDAIESLHVIE</sequence>
<reference evidence="2 3" key="1">
    <citation type="submission" date="2018-08" db="EMBL/GenBank/DDBJ databases">
        <title>Sequencing the genomes of 1000 actinobacteria strains.</title>
        <authorList>
            <person name="Klenk H.-P."/>
        </authorList>
    </citation>
    <scope>NUCLEOTIDE SEQUENCE [LARGE SCALE GENOMIC DNA]</scope>
    <source>
        <strain evidence="2 3">DSM 22891</strain>
    </source>
</reference>
<dbReference type="EMBL" id="QTUC01000001">
    <property type="protein sequence ID" value="REF34894.1"/>
    <property type="molecule type" value="Genomic_DNA"/>
</dbReference>
<feature type="region of interest" description="Disordered" evidence="1">
    <location>
        <begin position="22"/>
        <end position="76"/>
    </location>
</feature>
<proteinExistence type="predicted"/>
<evidence type="ECO:0000256" key="1">
    <source>
        <dbReference type="SAM" id="MobiDB-lite"/>
    </source>
</evidence>
<protein>
    <recommendedName>
        <fullName evidence="4">Lipoprotein LpqN</fullName>
    </recommendedName>
</protein>
<feature type="compositionally biased region" description="Low complexity" evidence="1">
    <location>
        <begin position="29"/>
        <end position="54"/>
    </location>
</feature>
<name>A0A3D9V9R3_THECX</name>